<dbReference type="AlphaFoldDB" id="A0A1T5BB70"/>
<protein>
    <recommendedName>
        <fullName evidence="4">DRTGG domain-containing protein</fullName>
    </recommendedName>
</protein>
<dbReference type="Gene3D" id="3.40.1390.20">
    <property type="entry name" value="HprK N-terminal domain-like"/>
    <property type="match status" value="1"/>
</dbReference>
<keyword evidence="3" id="KW-1185">Reference proteome</keyword>
<dbReference type="OrthoDB" id="9800356at2"/>
<dbReference type="InterPro" id="IPR028979">
    <property type="entry name" value="Ser_kin/Pase_Hpr-like_N_sf"/>
</dbReference>
<dbReference type="SUPFAM" id="SSF75138">
    <property type="entry name" value="HprK N-terminal domain-like"/>
    <property type="match status" value="1"/>
</dbReference>
<evidence type="ECO:0000256" key="1">
    <source>
        <dbReference type="ARBA" id="ARBA00011643"/>
    </source>
</evidence>
<reference evidence="2 3" key="1">
    <citation type="submission" date="2017-02" db="EMBL/GenBank/DDBJ databases">
        <authorList>
            <person name="Peterson S.W."/>
        </authorList>
    </citation>
    <scope>NUCLEOTIDE SEQUENCE [LARGE SCALE GENOMIC DNA]</scope>
    <source>
        <strain evidence="2 3">DSM 24412</strain>
    </source>
</reference>
<evidence type="ECO:0008006" key="4">
    <source>
        <dbReference type="Google" id="ProtNLM"/>
    </source>
</evidence>
<organism evidence="2 3">
    <name type="scientific">Alkalitalea saponilacus</name>
    <dbReference type="NCBI Taxonomy" id="889453"/>
    <lineage>
        <taxon>Bacteria</taxon>
        <taxon>Pseudomonadati</taxon>
        <taxon>Bacteroidota</taxon>
        <taxon>Bacteroidia</taxon>
        <taxon>Marinilabiliales</taxon>
        <taxon>Marinilabiliaceae</taxon>
        <taxon>Alkalitalea</taxon>
    </lineage>
</organism>
<proteinExistence type="predicted"/>
<sequence length="111" mass="12054">MKVRDMVQKLGLKVFSGESGLENEIAGGYVSDLLSDVMGNADENFVWMTLQTHKNIMAVASLKELAAIIIVKGLEPDGDTIAHSNEEKVPLLGTDMETFEIAGKLYGLLNN</sequence>
<evidence type="ECO:0000313" key="3">
    <source>
        <dbReference type="Proteomes" id="UP000191055"/>
    </source>
</evidence>
<gene>
    <name evidence="2" type="ORF">SAMN03080601_00468</name>
</gene>
<name>A0A1T5BB70_9BACT</name>
<evidence type="ECO:0000313" key="2">
    <source>
        <dbReference type="EMBL" id="SKB44307.1"/>
    </source>
</evidence>
<dbReference type="STRING" id="889453.SAMN03080601_00468"/>
<accession>A0A1T5BB70</accession>
<comment type="subunit">
    <text evidence="1">Homohexamer.</text>
</comment>
<dbReference type="RefSeq" id="WP_079556268.1">
    <property type="nucleotide sequence ID" value="NZ_CP021904.1"/>
</dbReference>
<dbReference type="EMBL" id="FUYV01000002">
    <property type="protein sequence ID" value="SKB44307.1"/>
    <property type="molecule type" value="Genomic_DNA"/>
</dbReference>
<dbReference type="Proteomes" id="UP000191055">
    <property type="component" value="Unassembled WGS sequence"/>
</dbReference>
<dbReference type="KEGG" id="asx:CDL62_11570"/>